<gene>
    <name evidence="1" type="ORF">FSCOSCO3_A022795</name>
</gene>
<keyword evidence="2" id="KW-1185">Reference proteome</keyword>
<comment type="caution">
    <text evidence="1">The sequence shown here is derived from an EMBL/GenBank/DDBJ whole genome shotgun (WGS) entry which is preliminary data.</text>
</comment>
<keyword evidence="1" id="KW-0418">Kinase</keyword>
<dbReference type="AlphaFoldDB" id="A0AAV1NUA6"/>
<dbReference type="Proteomes" id="UP001314229">
    <property type="component" value="Unassembled WGS sequence"/>
</dbReference>
<sequence>MMSRKFPTGFKSVVPLNSRQDRVSKAVHAQLALGSKEMKTMVQTLGRPEDQILNDSTLMLLYFSQNQDSTKPAWRLKTRQRVFLKSRDNIMVYSVISSEM</sequence>
<keyword evidence="1" id="KW-0808">Transferase</keyword>
<evidence type="ECO:0000313" key="1">
    <source>
        <dbReference type="EMBL" id="CAK6962384.1"/>
    </source>
</evidence>
<accession>A0AAV1NUA6</accession>
<dbReference type="EMBL" id="CAWUFR010000057">
    <property type="protein sequence ID" value="CAK6962384.1"/>
    <property type="molecule type" value="Genomic_DNA"/>
</dbReference>
<dbReference type="GO" id="GO:0003677">
    <property type="term" value="F:DNA binding"/>
    <property type="evidence" value="ECO:0007669"/>
    <property type="project" value="UniProtKB-KW"/>
</dbReference>
<keyword evidence="1" id="KW-0371">Homeobox</keyword>
<dbReference type="GO" id="GO:0016301">
    <property type="term" value="F:kinase activity"/>
    <property type="evidence" value="ECO:0007669"/>
    <property type="project" value="UniProtKB-KW"/>
</dbReference>
<keyword evidence="1" id="KW-0238">DNA-binding</keyword>
<name>A0AAV1NUA6_SCOSC</name>
<reference evidence="1 2" key="1">
    <citation type="submission" date="2024-01" db="EMBL/GenBank/DDBJ databases">
        <authorList>
            <person name="Alioto T."/>
            <person name="Alioto T."/>
            <person name="Gomez Garrido J."/>
        </authorList>
    </citation>
    <scope>NUCLEOTIDE SEQUENCE [LARGE SCALE GENOMIC DNA]</scope>
</reference>
<evidence type="ECO:0000313" key="2">
    <source>
        <dbReference type="Proteomes" id="UP001314229"/>
    </source>
</evidence>
<proteinExistence type="predicted"/>
<organism evidence="1 2">
    <name type="scientific">Scomber scombrus</name>
    <name type="common">Atlantic mackerel</name>
    <name type="synonym">Scomber vernalis</name>
    <dbReference type="NCBI Taxonomy" id="13677"/>
    <lineage>
        <taxon>Eukaryota</taxon>
        <taxon>Metazoa</taxon>
        <taxon>Chordata</taxon>
        <taxon>Craniata</taxon>
        <taxon>Vertebrata</taxon>
        <taxon>Euteleostomi</taxon>
        <taxon>Actinopterygii</taxon>
        <taxon>Neopterygii</taxon>
        <taxon>Teleostei</taxon>
        <taxon>Neoteleostei</taxon>
        <taxon>Acanthomorphata</taxon>
        <taxon>Pelagiaria</taxon>
        <taxon>Scombriformes</taxon>
        <taxon>Scombridae</taxon>
        <taxon>Scomber</taxon>
    </lineage>
</organism>
<protein>
    <submittedName>
        <fullName evidence="1">Homeodomain-interacting protein kinase 4-like isoform X2</fullName>
    </submittedName>
</protein>